<dbReference type="PROSITE" id="PS00868">
    <property type="entry name" value="CYS_MET_METAB_PP"/>
    <property type="match status" value="1"/>
</dbReference>
<dbReference type="InterPro" id="IPR015424">
    <property type="entry name" value="PyrdxlP-dep_Trfase"/>
</dbReference>
<dbReference type="GO" id="GO:0019346">
    <property type="term" value="P:transsulfuration"/>
    <property type="evidence" value="ECO:0007669"/>
    <property type="project" value="InterPro"/>
</dbReference>
<evidence type="ECO:0000313" key="7">
    <source>
        <dbReference type="Proteomes" id="UP000292702"/>
    </source>
</evidence>
<dbReference type="AlphaFoldDB" id="A0A4R0R0Y2"/>
<protein>
    <submittedName>
        <fullName evidence="6">Homocysteine synthase</fullName>
    </submittedName>
</protein>
<evidence type="ECO:0000256" key="5">
    <source>
        <dbReference type="RuleBase" id="RU362118"/>
    </source>
</evidence>
<dbReference type="GO" id="GO:0030170">
    <property type="term" value="F:pyridoxal phosphate binding"/>
    <property type="evidence" value="ECO:0007669"/>
    <property type="project" value="InterPro"/>
</dbReference>
<name>A0A4R0R0Y2_9APHY</name>
<dbReference type="Pfam" id="PF01053">
    <property type="entry name" value="Cys_Met_Meta_PP"/>
    <property type="match status" value="1"/>
</dbReference>
<comment type="caution">
    <text evidence="6">The sequence shown here is derived from an EMBL/GenBank/DDBJ whole genome shotgun (WGS) entry which is preliminary data.</text>
</comment>
<keyword evidence="3" id="KW-0808">Transferase</keyword>
<evidence type="ECO:0000256" key="1">
    <source>
        <dbReference type="ARBA" id="ARBA00001933"/>
    </source>
</evidence>
<feature type="non-terminal residue" evidence="6">
    <location>
        <position position="1"/>
    </location>
</feature>
<dbReference type="InterPro" id="IPR015422">
    <property type="entry name" value="PyrdxlP-dep_Trfase_small"/>
</dbReference>
<dbReference type="GO" id="GO:0006535">
    <property type="term" value="P:cysteine biosynthetic process from serine"/>
    <property type="evidence" value="ECO:0007669"/>
    <property type="project" value="TreeGrafter"/>
</dbReference>
<dbReference type="Gene3D" id="3.90.1150.10">
    <property type="entry name" value="Aspartate Aminotransferase, domain 1"/>
    <property type="match status" value="1"/>
</dbReference>
<dbReference type="PANTHER" id="PTHR43797">
    <property type="entry name" value="HOMOCYSTEINE/CYSTEINE SYNTHASE"/>
    <property type="match status" value="1"/>
</dbReference>
<dbReference type="PANTHER" id="PTHR43797:SF2">
    <property type="entry name" value="HOMOCYSTEINE_CYSTEINE SYNTHASE"/>
    <property type="match status" value="1"/>
</dbReference>
<dbReference type="SUPFAM" id="SSF53383">
    <property type="entry name" value="PLP-dependent transferases"/>
    <property type="match status" value="1"/>
</dbReference>
<comment type="similarity">
    <text evidence="2 5">Belongs to the trans-sulfuration enzymes family.</text>
</comment>
<gene>
    <name evidence="6" type="primary">MET17_2</name>
    <name evidence="6" type="ORF">EIP91_010045</name>
</gene>
<dbReference type="InterPro" id="IPR006235">
    <property type="entry name" value="OAc-hSer/O-AcSer_sulfhydrylase"/>
</dbReference>
<dbReference type="GO" id="GO:0004124">
    <property type="term" value="F:cysteine synthase activity"/>
    <property type="evidence" value="ECO:0007669"/>
    <property type="project" value="TreeGrafter"/>
</dbReference>
<evidence type="ECO:0000256" key="2">
    <source>
        <dbReference type="ARBA" id="ARBA00009077"/>
    </source>
</evidence>
<accession>A0A4R0R0Y2</accession>
<reference evidence="6 7" key="1">
    <citation type="submission" date="2018-11" db="EMBL/GenBank/DDBJ databases">
        <title>Genome assembly of Steccherinum ochraceum LE-BIN_3174, the white-rot fungus of the Steccherinaceae family (The Residual Polyporoid clade, Polyporales, Basidiomycota).</title>
        <authorList>
            <person name="Fedorova T.V."/>
            <person name="Glazunova O.A."/>
            <person name="Landesman E.O."/>
            <person name="Moiseenko K.V."/>
            <person name="Psurtseva N.V."/>
            <person name="Savinova O.S."/>
            <person name="Shakhova N.V."/>
            <person name="Tyazhelova T.V."/>
            <person name="Vasina D.V."/>
        </authorList>
    </citation>
    <scope>NUCLEOTIDE SEQUENCE [LARGE SCALE GENOMIC DNA]</scope>
    <source>
        <strain evidence="6 7">LE-BIN_3174</strain>
    </source>
</reference>
<dbReference type="InterPro" id="IPR054542">
    <property type="entry name" value="Cys_met_metab_PP"/>
</dbReference>
<dbReference type="STRING" id="92696.A0A4R0R0Y2"/>
<dbReference type="OrthoDB" id="3512640at2759"/>
<organism evidence="6 7">
    <name type="scientific">Steccherinum ochraceum</name>
    <dbReference type="NCBI Taxonomy" id="92696"/>
    <lineage>
        <taxon>Eukaryota</taxon>
        <taxon>Fungi</taxon>
        <taxon>Dikarya</taxon>
        <taxon>Basidiomycota</taxon>
        <taxon>Agaricomycotina</taxon>
        <taxon>Agaricomycetes</taxon>
        <taxon>Polyporales</taxon>
        <taxon>Steccherinaceae</taxon>
        <taxon>Steccherinum</taxon>
    </lineage>
</organism>
<dbReference type="GO" id="GO:0005737">
    <property type="term" value="C:cytoplasm"/>
    <property type="evidence" value="ECO:0007669"/>
    <property type="project" value="TreeGrafter"/>
</dbReference>
<keyword evidence="4 5" id="KW-0663">Pyridoxal phosphate</keyword>
<dbReference type="EMBL" id="RWJN01000594">
    <property type="protein sequence ID" value="TCD60451.1"/>
    <property type="molecule type" value="Genomic_DNA"/>
</dbReference>
<dbReference type="GO" id="GO:0071269">
    <property type="term" value="P:L-homocysteine biosynthetic process"/>
    <property type="evidence" value="ECO:0007669"/>
    <property type="project" value="TreeGrafter"/>
</dbReference>
<evidence type="ECO:0000256" key="3">
    <source>
        <dbReference type="ARBA" id="ARBA00022679"/>
    </source>
</evidence>
<comment type="cofactor">
    <cofactor evidence="1 5">
        <name>pyridoxal 5'-phosphate</name>
        <dbReference type="ChEBI" id="CHEBI:597326"/>
    </cofactor>
</comment>
<dbReference type="InterPro" id="IPR000277">
    <property type="entry name" value="Cys/Met-Metab_PyrdxlP-dep_enz"/>
</dbReference>
<sequence>TYNQFKVLFKKFGIKVKFVTQDGPAAFEAAIDENTKAIFVESIGNPKYNVSPIAEISQVAHKHKIPLIVDNTFGMGGYLIRPIDHGADIIVHSATKWIGGHGTTIGGVIIDAGKFDWTSGKFPSFTEPSEGYHGMQFAQTFGAAAFAFKVRVEILRDIGACQNPFGAFLLLQGLETLSLRAERHSQNALALAQYLEQHPKVKWVSYVGLKSHSSHELAKKYLRAGQFGGVLSFGVVSEDPLVAGKVVDSLRLASNLANVGDAKTLVIHPATTTHQQLTTEEQFASGVTPDLIRVSVGIENIKDIVADFEAALKVVQ</sequence>
<proteinExistence type="inferred from homology"/>
<dbReference type="GO" id="GO:0003961">
    <property type="term" value="F:O-acetylhomoserine aminocarboxypropyltransferase activity"/>
    <property type="evidence" value="ECO:0007669"/>
    <property type="project" value="TreeGrafter"/>
</dbReference>
<keyword evidence="7" id="KW-1185">Reference proteome</keyword>
<dbReference type="Gene3D" id="3.40.640.10">
    <property type="entry name" value="Type I PLP-dependent aspartate aminotransferase-like (Major domain)"/>
    <property type="match status" value="1"/>
</dbReference>
<dbReference type="Proteomes" id="UP000292702">
    <property type="component" value="Unassembled WGS sequence"/>
</dbReference>
<dbReference type="InterPro" id="IPR015421">
    <property type="entry name" value="PyrdxlP-dep_Trfase_major"/>
</dbReference>
<evidence type="ECO:0000256" key="4">
    <source>
        <dbReference type="ARBA" id="ARBA00022898"/>
    </source>
</evidence>
<evidence type="ECO:0000313" key="6">
    <source>
        <dbReference type="EMBL" id="TCD60451.1"/>
    </source>
</evidence>